<dbReference type="InterPro" id="IPR035979">
    <property type="entry name" value="RBD_domain_sf"/>
</dbReference>
<evidence type="ECO:0000256" key="2">
    <source>
        <dbReference type="SAM" id="MobiDB-lite"/>
    </source>
</evidence>
<sequence>MATSVIQVTNVAPTSTQEQMETLFGFLGPIAEIKVYPTIMNSSVKTTKVVYVRYSDYSCVGAAQHLSNTVFIDRALMCIPYKEGIVPDEATAMQYLFPATSASHIPGMSAGNEPAKIEDMRKTIYVGNLDSQVVNSEQLTSFFSTCGTVKNVRLGGDETQPIRFAFVEFTSLESAQSAMQLNGMNFCERPLLINALNSAIVKPPPGSKPPADATAREIDEAMRRVREAQTLITKALEGDSKSGKKRSRSRSRSRDRHRRRRSRSRDRSRRRRSRSRSHGRSRRSRSRSHRSRRRSRSRSRDRRRKRTRSRSPRKKSGSRSPSKKSSKSHRKDRKRDRDRDRDRDHKRSKHKDEKKTAGENGTEADEKASEAAEKNGAPAPPAPEPVET</sequence>
<dbReference type="PANTHER" id="PTHR32343">
    <property type="entry name" value="SERINE/ARGININE-RICH SPLICING FACTOR"/>
    <property type="match status" value="1"/>
</dbReference>
<dbReference type="Gene3D" id="3.30.70.330">
    <property type="match status" value="1"/>
</dbReference>
<dbReference type="GO" id="GO:0005654">
    <property type="term" value="C:nucleoplasm"/>
    <property type="evidence" value="ECO:0007669"/>
    <property type="project" value="TreeGrafter"/>
</dbReference>
<feature type="compositionally biased region" description="Basic residues" evidence="2">
    <location>
        <begin position="243"/>
        <end position="334"/>
    </location>
</feature>
<protein>
    <submittedName>
        <fullName evidence="4">Splicing regulatory glutamine/lysine-rich protein 1-like</fullName>
    </submittedName>
</protein>
<reference evidence="4" key="1">
    <citation type="submission" date="2020-04" db="EMBL/GenBank/DDBJ databases">
        <authorList>
            <person name="Neveu A P."/>
        </authorList>
    </citation>
    <scope>NUCLEOTIDE SEQUENCE</scope>
    <source>
        <tissue evidence="4">Whole embryo</tissue>
    </source>
</reference>
<gene>
    <name evidence="4" type="primary">Srek1</name>
</gene>
<dbReference type="SMART" id="SM00360">
    <property type="entry name" value="RRM"/>
    <property type="match status" value="2"/>
</dbReference>
<dbReference type="InterPro" id="IPR012677">
    <property type="entry name" value="Nucleotide-bd_a/b_plait_sf"/>
</dbReference>
<dbReference type="InterPro" id="IPR000504">
    <property type="entry name" value="RRM_dom"/>
</dbReference>
<evidence type="ECO:0000259" key="3">
    <source>
        <dbReference type="PROSITE" id="PS50102"/>
    </source>
</evidence>
<dbReference type="PROSITE" id="PS50102">
    <property type="entry name" value="RRM"/>
    <property type="match status" value="1"/>
</dbReference>
<feature type="region of interest" description="Disordered" evidence="2">
    <location>
        <begin position="232"/>
        <end position="388"/>
    </location>
</feature>
<name>A0A6F9DU71_9ASCI</name>
<dbReference type="SUPFAM" id="SSF54928">
    <property type="entry name" value="RNA-binding domain, RBD"/>
    <property type="match status" value="2"/>
</dbReference>
<evidence type="ECO:0000313" key="4">
    <source>
        <dbReference type="EMBL" id="CAB3266560.1"/>
    </source>
</evidence>
<feature type="domain" description="RRM" evidence="3">
    <location>
        <begin position="122"/>
        <end position="198"/>
    </location>
</feature>
<dbReference type="EMBL" id="LR790698">
    <property type="protein sequence ID" value="CAB3266560.1"/>
    <property type="molecule type" value="mRNA"/>
</dbReference>
<feature type="compositionally biased region" description="Basic and acidic residues" evidence="2">
    <location>
        <begin position="335"/>
        <end position="357"/>
    </location>
</feature>
<dbReference type="AlphaFoldDB" id="A0A6F9DU71"/>
<organism evidence="4">
    <name type="scientific">Phallusia mammillata</name>
    <dbReference type="NCBI Taxonomy" id="59560"/>
    <lineage>
        <taxon>Eukaryota</taxon>
        <taxon>Metazoa</taxon>
        <taxon>Chordata</taxon>
        <taxon>Tunicata</taxon>
        <taxon>Ascidiacea</taxon>
        <taxon>Phlebobranchia</taxon>
        <taxon>Ascidiidae</taxon>
        <taxon>Phallusia</taxon>
    </lineage>
</organism>
<proteinExistence type="evidence at transcript level"/>
<accession>A0A6F9DU71</accession>
<feature type="compositionally biased region" description="Pro residues" evidence="2">
    <location>
        <begin position="378"/>
        <end position="388"/>
    </location>
</feature>
<dbReference type="PANTHER" id="PTHR32343:SF22">
    <property type="entry name" value="LD29830P"/>
    <property type="match status" value="1"/>
</dbReference>
<keyword evidence="1" id="KW-0694">RNA-binding</keyword>
<dbReference type="GO" id="GO:0003723">
    <property type="term" value="F:RNA binding"/>
    <property type="evidence" value="ECO:0007669"/>
    <property type="project" value="UniProtKB-UniRule"/>
</dbReference>
<dbReference type="Pfam" id="PF00076">
    <property type="entry name" value="RRM_1"/>
    <property type="match status" value="2"/>
</dbReference>
<dbReference type="CDD" id="cd12259">
    <property type="entry name" value="RRM_SRSF11_SREK1"/>
    <property type="match status" value="1"/>
</dbReference>
<evidence type="ECO:0000256" key="1">
    <source>
        <dbReference type="PROSITE-ProRule" id="PRU00176"/>
    </source>
</evidence>
<feature type="compositionally biased region" description="Basic and acidic residues" evidence="2">
    <location>
        <begin position="364"/>
        <end position="373"/>
    </location>
</feature>